<dbReference type="InterPro" id="IPR000522">
    <property type="entry name" value="ABC_transptr_permease_BtuC"/>
</dbReference>
<dbReference type="Pfam" id="PF01032">
    <property type="entry name" value="FecCD"/>
    <property type="match status" value="1"/>
</dbReference>
<feature type="transmembrane region" description="Helical" evidence="8">
    <location>
        <begin position="248"/>
        <end position="266"/>
    </location>
</feature>
<dbReference type="EMBL" id="CP041692">
    <property type="protein sequence ID" value="QDP98551.1"/>
    <property type="molecule type" value="Genomic_DNA"/>
</dbReference>
<feature type="transmembrane region" description="Helical" evidence="8">
    <location>
        <begin position="167"/>
        <end position="189"/>
    </location>
</feature>
<feature type="transmembrane region" description="Helical" evidence="8">
    <location>
        <begin position="78"/>
        <end position="111"/>
    </location>
</feature>
<organism evidence="9 10">
    <name type="scientific">Microlunatus elymi</name>
    <dbReference type="NCBI Taxonomy" id="2596828"/>
    <lineage>
        <taxon>Bacteria</taxon>
        <taxon>Bacillati</taxon>
        <taxon>Actinomycetota</taxon>
        <taxon>Actinomycetes</taxon>
        <taxon>Propionibacteriales</taxon>
        <taxon>Propionibacteriaceae</taxon>
        <taxon>Microlunatus</taxon>
    </lineage>
</organism>
<protein>
    <submittedName>
        <fullName evidence="9">Iron chelate uptake ABC transporter family permease subunit</fullName>
    </submittedName>
</protein>
<name>A0A516Q5S7_9ACTN</name>
<dbReference type="SUPFAM" id="SSF81345">
    <property type="entry name" value="ABC transporter involved in vitamin B12 uptake, BtuC"/>
    <property type="match status" value="1"/>
</dbReference>
<proteinExistence type="inferred from homology"/>
<dbReference type="PANTHER" id="PTHR30472">
    <property type="entry name" value="FERRIC ENTEROBACTIN TRANSPORT SYSTEM PERMEASE PROTEIN"/>
    <property type="match status" value="1"/>
</dbReference>
<dbReference type="CDD" id="cd06550">
    <property type="entry name" value="TM_ABC_iron-siderophores_like"/>
    <property type="match status" value="1"/>
</dbReference>
<feature type="transmembrane region" description="Helical" evidence="8">
    <location>
        <begin position="210"/>
        <end position="236"/>
    </location>
</feature>
<dbReference type="OrthoDB" id="4455417at2"/>
<keyword evidence="4" id="KW-1003">Cell membrane</keyword>
<evidence type="ECO:0000256" key="8">
    <source>
        <dbReference type="SAM" id="Phobius"/>
    </source>
</evidence>
<keyword evidence="3" id="KW-0813">Transport</keyword>
<dbReference type="GO" id="GO:0005886">
    <property type="term" value="C:plasma membrane"/>
    <property type="evidence" value="ECO:0007669"/>
    <property type="project" value="UniProtKB-SubCell"/>
</dbReference>
<dbReference type="Gene3D" id="1.10.3470.10">
    <property type="entry name" value="ABC transporter involved in vitamin B12 uptake, BtuC"/>
    <property type="match status" value="1"/>
</dbReference>
<evidence type="ECO:0000256" key="6">
    <source>
        <dbReference type="ARBA" id="ARBA00022989"/>
    </source>
</evidence>
<evidence type="ECO:0000256" key="5">
    <source>
        <dbReference type="ARBA" id="ARBA00022692"/>
    </source>
</evidence>
<dbReference type="GO" id="GO:0033214">
    <property type="term" value="P:siderophore-iron import into cell"/>
    <property type="evidence" value="ECO:0007669"/>
    <property type="project" value="TreeGrafter"/>
</dbReference>
<reference evidence="9 10" key="1">
    <citation type="submission" date="2019-07" db="EMBL/GenBank/DDBJ databases">
        <title>Microlunatus dokdonensis sp. nov. isolated from the rhizospheric soil of the wild plant Elymus tsukushiensis.</title>
        <authorList>
            <person name="Ghim S.-Y."/>
            <person name="Hwang Y.-J."/>
            <person name="Son J.-S."/>
            <person name="Shin J.-H."/>
        </authorList>
    </citation>
    <scope>NUCLEOTIDE SEQUENCE [LARGE SCALE GENOMIC DNA]</scope>
    <source>
        <strain evidence="9 10">KUDC0627</strain>
    </source>
</reference>
<sequence>MVVGDFPLSLKELFFALTGRGSATTNFIVYDLRLPRAVTGMVVGLCFGISGAIFQAMIRNPLATPDIIGVSSGASAAAVFAILTLGLTGVAVSAFAFGGALVIAMLIYLLAYRGGMSGYRFVLIGIGLAAVMSALIEYQMTRVAVEDAQTALVWLTGSLAGSSTSGMLTLSALAVVIIPVTLIAGRWLGGLQLGDDTASSIGVAVQRSRLLLILLGVALAAIATAAAGPIGFVAFVSGPIARRLTGGTGSALTPAGLVGALVVGVADFAGQHLLPVQLPVGILTAVIGAPYLIFLLIRSNRLGVGG</sequence>
<evidence type="ECO:0000313" key="9">
    <source>
        <dbReference type="EMBL" id="QDP98551.1"/>
    </source>
</evidence>
<feature type="transmembrane region" description="Helical" evidence="8">
    <location>
        <begin position="37"/>
        <end position="58"/>
    </location>
</feature>
<evidence type="ECO:0000256" key="7">
    <source>
        <dbReference type="ARBA" id="ARBA00023136"/>
    </source>
</evidence>
<dbReference type="PANTHER" id="PTHR30472:SF24">
    <property type="entry name" value="FERRIC ENTEROBACTIN TRANSPORT SYSTEM PERMEASE PROTEIN FEPG"/>
    <property type="match status" value="1"/>
</dbReference>
<keyword evidence="6 8" id="KW-1133">Transmembrane helix</keyword>
<evidence type="ECO:0000256" key="3">
    <source>
        <dbReference type="ARBA" id="ARBA00022448"/>
    </source>
</evidence>
<evidence type="ECO:0000256" key="4">
    <source>
        <dbReference type="ARBA" id="ARBA00022475"/>
    </source>
</evidence>
<feature type="transmembrane region" description="Helical" evidence="8">
    <location>
        <begin position="118"/>
        <end position="136"/>
    </location>
</feature>
<evidence type="ECO:0000256" key="1">
    <source>
        <dbReference type="ARBA" id="ARBA00004651"/>
    </source>
</evidence>
<keyword evidence="5 8" id="KW-0812">Transmembrane</keyword>
<evidence type="ECO:0000313" key="10">
    <source>
        <dbReference type="Proteomes" id="UP000319263"/>
    </source>
</evidence>
<feature type="transmembrane region" description="Helical" evidence="8">
    <location>
        <begin position="278"/>
        <end position="297"/>
    </location>
</feature>
<accession>A0A516Q5S7</accession>
<dbReference type="GO" id="GO:0022857">
    <property type="term" value="F:transmembrane transporter activity"/>
    <property type="evidence" value="ECO:0007669"/>
    <property type="project" value="InterPro"/>
</dbReference>
<comment type="subcellular location">
    <subcellularLocation>
        <location evidence="1">Cell membrane</location>
        <topology evidence="1">Multi-pass membrane protein</topology>
    </subcellularLocation>
</comment>
<dbReference type="InterPro" id="IPR037294">
    <property type="entry name" value="ABC_BtuC-like"/>
</dbReference>
<keyword evidence="7 8" id="KW-0472">Membrane</keyword>
<comment type="similarity">
    <text evidence="2">Belongs to the binding-protein-dependent transport system permease family. FecCD subfamily.</text>
</comment>
<evidence type="ECO:0000256" key="2">
    <source>
        <dbReference type="ARBA" id="ARBA00007935"/>
    </source>
</evidence>
<gene>
    <name evidence="9" type="ORF">FOE78_03650</name>
</gene>
<dbReference type="KEGG" id="mik:FOE78_03650"/>
<dbReference type="AlphaFoldDB" id="A0A516Q5S7"/>
<keyword evidence="10" id="KW-1185">Reference proteome</keyword>
<dbReference type="Proteomes" id="UP000319263">
    <property type="component" value="Chromosome"/>
</dbReference>